<protein>
    <submittedName>
        <fullName evidence="1">Uncharacterized protein</fullName>
    </submittedName>
</protein>
<dbReference type="InterPro" id="IPR049215">
    <property type="entry name" value="DUF6809"/>
</dbReference>
<evidence type="ECO:0000313" key="2">
    <source>
        <dbReference type="Proteomes" id="UP000787672"/>
    </source>
</evidence>
<accession>A0ABS6F807</accession>
<comment type="caution">
    <text evidence="1">The sequence shown here is derived from an EMBL/GenBank/DDBJ whole genome shotgun (WGS) entry which is preliminary data.</text>
</comment>
<dbReference type="Proteomes" id="UP000787672">
    <property type="component" value="Unassembled WGS sequence"/>
</dbReference>
<name>A0ABS6F807_9FIRM</name>
<keyword evidence="2" id="KW-1185">Reference proteome</keyword>
<dbReference type="Pfam" id="PF20648">
    <property type="entry name" value="DUF6809"/>
    <property type="match status" value="1"/>
</dbReference>
<reference evidence="1 2" key="1">
    <citation type="submission" date="2021-06" db="EMBL/GenBank/DDBJ databases">
        <authorList>
            <person name="Sun Q."/>
            <person name="Li D."/>
        </authorList>
    </citation>
    <scope>NUCLEOTIDE SEQUENCE [LARGE SCALE GENOMIC DNA]</scope>
    <source>
        <strain evidence="1 2">MSJ-2</strain>
    </source>
</reference>
<dbReference type="EMBL" id="JAHLQN010000001">
    <property type="protein sequence ID" value="MBU5626188.1"/>
    <property type="molecule type" value="Genomic_DNA"/>
</dbReference>
<organism evidence="1 2">
    <name type="scientific">Dysosmobacter acutus</name>
    <dbReference type="NCBI Taxonomy" id="2841504"/>
    <lineage>
        <taxon>Bacteria</taxon>
        <taxon>Bacillati</taxon>
        <taxon>Bacillota</taxon>
        <taxon>Clostridia</taxon>
        <taxon>Eubacteriales</taxon>
        <taxon>Oscillospiraceae</taxon>
        <taxon>Dysosmobacter</taxon>
    </lineage>
</organism>
<gene>
    <name evidence="1" type="ORF">KQI82_04530</name>
</gene>
<proteinExistence type="predicted"/>
<evidence type="ECO:0000313" key="1">
    <source>
        <dbReference type="EMBL" id="MBU5626188.1"/>
    </source>
</evidence>
<dbReference type="RefSeq" id="WP_216631702.1">
    <property type="nucleotide sequence ID" value="NZ_JAHLQN010000001.1"/>
</dbReference>
<sequence>MYILEDLWEGKITPSDRGYRKGSPYAELVRQSNETADIFYKDLSAVGKKAYETHCDQQGQLEDVKDCDTFIRGFRLGARMILDVVGDYDSPMLQINEMDTAED</sequence>